<dbReference type="CDD" id="cd00070">
    <property type="entry name" value="GLECT"/>
    <property type="match status" value="1"/>
</dbReference>
<organism evidence="4 5">
    <name type="scientific">Staurois parvus</name>
    <dbReference type="NCBI Taxonomy" id="386267"/>
    <lineage>
        <taxon>Eukaryota</taxon>
        <taxon>Metazoa</taxon>
        <taxon>Chordata</taxon>
        <taxon>Craniata</taxon>
        <taxon>Vertebrata</taxon>
        <taxon>Euteleostomi</taxon>
        <taxon>Amphibia</taxon>
        <taxon>Batrachia</taxon>
        <taxon>Anura</taxon>
        <taxon>Neobatrachia</taxon>
        <taxon>Ranoidea</taxon>
        <taxon>Ranidae</taxon>
        <taxon>Staurois</taxon>
    </lineage>
</organism>
<dbReference type="Proteomes" id="UP001162483">
    <property type="component" value="Unassembled WGS sequence"/>
</dbReference>
<evidence type="ECO:0000313" key="4">
    <source>
        <dbReference type="EMBL" id="CAI9608942.1"/>
    </source>
</evidence>
<sequence>MSVNDLKRTILDPAIPYVGTILGGLEPGTMVVIHGTVPNDADRFQIDFQCGSSTSPRSDVAFHFNPRFKGWYWGQIICNTLENQTWGWEEKTYPMPIAPGKPFEVIFLVLPHKFQVSSNGKFLLSYKHRINLDKIDTLGIYGTVRINTIGFVYETVSQ</sequence>
<evidence type="ECO:0000256" key="2">
    <source>
        <dbReference type="RuleBase" id="RU102079"/>
    </source>
</evidence>
<dbReference type="EMBL" id="CATNWA010018703">
    <property type="protein sequence ID" value="CAI9608942.1"/>
    <property type="molecule type" value="Genomic_DNA"/>
</dbReference>
<dbReference type="InterPro" id="IPR044156">
    <property type="entry name" value="Galectin-like"/>
</dbReference>
<dbReference type="SMART" id="SM00276">
    <property type="entry name" value="GLECT"/>
    <property type="match status" value="1"/>
</dbReference>
<dbReference type="Pfam" id="PF00337">
    <property type="entry name" value="Gal-bind_lectin"/>
    <property type="match status" value="1"/>
</dbReference>
<feature type="domain" description="Galectin" evidence="3">
    <location>
        <begin position="17"/>
        <end position="152"/>
    </location>
</feature>
<reference evidence="4" key="1">
    <citation type="submission" date="2023-05" db="EMBL/GenBank/DDBJ databases">
        <authorList>
            <person name="Stuckert A."/>
        </authorList>
    </citation>
    <scope>NUCLEOTIDE SEQUENCE</scope>
</reference>
<dbReference type="SUPFAM" id="SSF49899">
    <property type="entry name" value="Concanavalin A-like lectins/glucanases"/>
    <property type="match status" value="1"/>
</dbReference>
<dbReference type="PROSITE" id="PS51304">
    <property type="entry name" value="GALECTIN"/>
    <property type="match status" value="1"/>
</dbReference>
<keyword evidence="1 2" id="KW-0430">Lectin</keyword>
<evidence type="ECO:0000313" key="5">
    <source>
        <dbReference type="Proteomes" id="UP001162483"/>
    </source>
</evidence>
<dbReference type="SMART" id="SM00908">
    <property type="entry name" value="Gal-bind_lectin"/>
    <property type="match status" value="1"/>
</dbReference>
<gene>
    <name evidence="4" type="ORF">SPARVUS_LOCUS14180168</name>
</gene>
<dbReference type="InterPro" id="IPR001079">
    <property type="entry name" value="Galectin_CRD"/>
</dbReference>
<dbReference type="PANTHER" id="PTHR11346">
    <property type="entry name" value="GALECTIN"/>
    <property type="match status" value="1"/>
</dbReference>
<dbReference type="PANTHER" id="PTHR11346:SF111">
    <property type="entry name" value="GALECTIN-12"/>
    <property type="match status" value="1"/>
</dbReference>
<proteinExistence type="predicted"/>
<dbReference type="InterPro" id="IPR013320">
    <property type="entry name" value="ConA-like_dom_sf"/>
</dbReference>
<name>A0ABN9GJB0_9NEOB</name>
<evidence type="ECO:0000256" key="1">
    <source>
        <dbReference type="ARBA" id="ARBA00022734"/>
    </source>
</evidence>
<accession>A0ABN9GJB0</accession>
<evidence type="ECO:0000259" key="3">
    <source>
        <dbReference type="PROSITE" id="PS51304"/>
    </source>
</evidence>
<comment type="caution">
    <text evidence="4">The sequence shown here is derived from an EMBL/GenBank/DDBJ whole genome shotgun (WGS) entry which is preliminary data.</text>
</comment>
<dbReference type="Gene3D" id="2.60.120.200">
    <property type="match status" value="1"/>
</dbReference>
<protein>
    <recommendedName>
        <fullName evidence="2">Galectin</fullName>
    </recommendedName>
</protein>
<keyword evidence="5" id="KW-1185">Reference proteome</keyword>